<dbReference type="EMBL" id="CP034791">
    <property type="protein sequence ID" value="AZT90559.1"/>
    <property type="molecule type" value="Genomic_DNA"/>
</dbReference>
<feature type="short sequence motif" description="HXTX 1" evidence="2">
    <location>
        <begin position="40"/>
        <end position="43"/>
    </location>
</feature>
<feature type="domain" description="Phosphoesterase HXTX" evidence="3">
    <location>
        <begin position="8"/>
        <end position="92"/>
    </location>
</feature>
<evidence type="ECO:0000313" key="4">
    <source>
        <dbReference type="EMBL" id="AZT90559.1"/>
    </source>
</evidence>
<feature type="active site" description="Proton donor" evidence="2">
    <location>
        <position position="40"/>
    </location>
</feature>
<feature type="active site" description="Proton acceptor" evidence="2">
    <location>
        <position position="128"/>
    </location>
</feature>
<dbReference type="SUPFAM" id="SSF55144">
    <property type="entry name" value="LigT-like"/>
    <property type="match status" value="1"/>
</dbReference>
<dbReference type="RefSeq" id="WP_127351981.1">
    <property type="nucleotide sequence ID" value="NZ_CP034791.1"/>
</dbReference>
<protein>
    <recommendedName>
        <fullName evidence="2">RNA 2',3'-cyclic phosphodiesterase</fullName>
        <shortName evidence="2">RNA 2',3'-CPDase</shortName>
        <ecNumber evidence="2">3.1.4.58</ecNumber>
    </recommendedName>
</protein>
<feature type="short sequence motif" description="HXTX 2" evidence="2">
    <location>
        <begin position="128"/>
        <end position="131"/>
    </location>
</feature>
<name>A0A3T0D667_9FIRM</name>
<dbReference type="PANTHER" id="PTHR35561">
    <property type="entry name" value="RNA 2',3'-CYCLIC PHOSPHODIESTERASE"/>
    <property type="match status" value="1"/>
</dbReference>
<reference evidence="4 5" key="1">
    <citation type="submission" date="2018-12" db="EMBL/GenBank/DDBJ databases">
        <title>Genome sequence from the cellulolytic species, Caldicellulosiruptor changbaiensis.</title>
        <authorList>
            <person name="Blumer-Schuette S.E."/>
            <person name="Mendoza C."/>
        </authorList>
    </citation>
    <scope>NUCLEOTIDE SEQUENCE [LARGE SCALE GENOMIC DNA]</scope>
    <source>
        <strain evidence="4 5">CBS-Z</strain>
    </source>
</reference>
<dbReference type="Proteomes" id="UP000282930">
    <property type="component" value="Chromosome"/>
</dbReference>
<comment type="function">
    <text evidence="2">Hydrolyzes RNA 2',3'-cyclic phosphodiester to an RNA 2'-phosphomonoester.</text>
</comment>
<dbReference type="HAMAP" id="MF_01940">
    <property type="entry name" value="RNA_CPDase"/>
    <property type="match status" value="1"/>
</dbReference>
<keyword evidence="1 2" id="KW-0378">Hydrolase</keyword>
<comment type="catalytic activity">
    <reaction evidence="2">
        <text>a 3'-end 2',3'-cyclophospho-ribonucleotide-RNA + H2O = a 3'-end 2'-phospho-ribonucleotide-RNA + H(+)</text>
        <dbReference type="Rhea" id="RHEA:11828"/>
        <dbReference type="Rhea" id="RHEA-COMP:10464"/>
        <dbReference type="Rhea" id="RHEA-COMP:17353"/>
        <dbReference type="ChEBI" id="CHEBI:15377"/>
        <dbReference type="ChEBI" id="CHEBI:15378"/>
        <dbReference type="ChEBI" id="CHEBI:83064"/>
        <dbReference type="ChEBI" id="CHEBI:173113"/>
        <dbReference type="EC" id="3.1.4.58"/>
    </reaction>
</comment>
<dbReference type="Gene3D" id="3.90.1140.10">
    <property type="entry name" value="Cyclic phosphodiesterase"/>
    <property type="match status" value="1"/>
</dbReference>
<dbReference type="Pfam" id="PF02834">
    <property type="entry name" value="LigT_PEase"/>
    <property type="match status" value="1"/>
</dbReference>
<proteinExistence type="inferred from homology"/>
<dbReference type="AlphaFoldDB" id="A0A3T0D667"/>
<organism evidence="4 5">
    <name type="scientific">Caldicellulosiruptor changbaiensis</name>
    <dbReference type="NCBI Taxonomy" id="1222016"/>
    <lineage>
        <taxon>Bacteria</taxon>
        <taxon>Bacillati</taxon>
        <taxon>Bacillota</taxon>
        <taxon>Bacillota incertae sedis</taxon>
        <taxon>Caldicellulosiruptorales</taxon>
        <taxon>Caldicellulosiruptoraceae</taxon>
        <taxon>Caldicellulosiruptor</taxon>
    </lineage>
</organism>
<evidence type="ECO:0000256" key="1">
    <source>
        <dbReference type="ARBA" id="ARBA00022801"/>
    </source>
</evidence>
<dbReference type="GO" id="GO:0008664">
    <property type="term" value="F:RNA 2',3'-cyclic 3'-phosphodiesterase activity"/>
    <property type="evidence" value="ECO:0007669"/>
    <property type="project" value="UniProtKB-EC"/>
</dbReference>
<dbReference type="KEGG" id="ccha:ELD05_07805"/>
<sequence>MRTFIGIDFPRKLKEQIVEAQSYLKSISKKGRWKYIDNFHLTLKFLGEIEYDHVEKIKEVLTKNLESFSSFSLKIFSCGYFKGSKNALRVVYLKPDGDLDKLNNLYQIVEDSLYSIGFEKEKRDYTPHITIAQDVILDEPFDKFKQYVENYKFDLIPVESVILFLSEEIDRKRVYTPLFEIKLK</sequence>
<dbReference type="InterPro" id="IPR014051">
    <property type="entry name" value="Phosphoesterase_HXTX"/>
</dbReference>
<dbReference type="InterPro" id="IPR009097">
    <property type="entry name" value="Cyclic_Pdiesterase"/>
</dbReference>
<dbReference type="GO" id="GO:0004113">
    <property type="term" value="F:2',3'-cyclic-nucleotide 3'-phosphodiesterase activity"/>
    <property type="evidence" value="ECO:0007669"/>
    <property type="project" value="InterPro"/>
</dbReference>
<dbReference type="InterPro" id="IPR004175">
    <property type="entry name" value="RNA_CPDase"/>
</dbReference>
<dbReference type="EC" id="3.1.4.58" evidence="2"/>
<evidence type="ECO:0000256" key="2">
    <source>
        <dbReference type="HAMAP-Rule" id="MF_01940"/>
    </source>
</evidence>
<evidence type="ECO:0000259" key="3">
    <source>
        <dbReference type="Pfam" id="PF02834"/>
    </source>
</evidence>
<dbReference type="NCBIfam" id="TIGR02258">
    <property type="entry name" value="2_5_ligase"/>
    <property type="match status" value="1"/>
</dbReference>
<comment type="similarity">
    <text evidence="2">Belongs to the 2H phosphoesterase superfamily. ThpR family.</text>
</comment>
<gene>
    <name evidence="4" type="primary">thpR</name>
    <name evidence="4" type="ORF">ELD05_07805</name>
</gene>
<evidence type="ECO:0000313" key="5">
    <source>
        <dbReference type="Proteomes" id="UP000282930"/>
    </source>
</evidence>
<dbReference type="PANTHER" id="PTHR35561:SF1">
    <property type="entry name" value="RNA 2',3'-CYCLIC PHOSPHODIESTERASE"/>
    <property type="match status" value="1"/>
</dbReference>
<keyword evidence="5" id="KW-1185">Reference proteome</keyword>
<accession>A0A3T0D667</accession>